<dbReference type="AlphaFoldDB" id="D6WS38"/>
<comment type="subcellular location">
    <subcellularLocation>
        <location evidence="1">Secreted</location>
    </subcellularLocation>
</comment>
<name>D6WS38_TRICA</name>
<dbReference type="GO" id="GO:0007608">
    <property type="term" value="P:sensory perception of smell"/>
    <property type="evidence" value="ECO:0000318"/>
    <property type="project" value="GO_Central"/>
</dbReference>
<keyword evidence="4 7" id="KW-0732">Signal</keyword>
<evidence type="ECO:0000256" key="5">
    <source>
        <dbReference type="ARBA" id="ARBA00023180"/>
    </source>
</evidence>
<keyword evidence="9" id="KW-1185">Reference proteome</keyword>
<dbReference type="InterPro" id="IPR036728">
    <property type="entry name" value="PBP_GOBP_sf"/>
</dbReference>
<dbReference type="FunCoup" id="D6WS38">
    <property type="interactions" value="23"/>
</dbReference>
<dbReference type="OrthoDB" id="8194670at2759"/>
<evidence type="ECO:0000313" key="8">
    <source>
        <dbReference type="EMBL" id="EFA07430.1"/>
    </source>
</evidence>
<evidence type="ECO:0000256" key="3">
    <source>
        <dbReference type="ARBA" id="ARBA00022525"/>
    </source>
</evidence>
<evidence type="ECO:0000256" key="7">
    <source>
        <dbReference type="SAM" id="SignalP"/>
    </source>
</evidence>
<dbReference type="Pfam" id="PF01395">
    <property type="entry name" value="PBP_GOBP"/>
    <property type="match status" value="1"/>
</dbReference>
<feature type="chain" id="PRO_5003090137" evidence="7">
    <location>
        <begin position="17"/>
        <end position="132"/>
    </location>
</feature>
<dbReference type="EMBL" id="KQ971354">
    <property type="protein sequence ID" value="EFA07430.1"/>
    <property type="molecule type" value="Genomic_DNA"/>
</dbReference>
<dbReference type="SMR" id="D6WS38"/>
<dbReference type="Proteomes" id="UP000007266">
    <property type="component" value="Linkage group 7"/>
</dbReference>
<keyword evidence="5" id="KW-0325">Glycoprotein</keyword>
<dbReference type="GO" id="GO:0005549">
    <property type="term" value="F:odorant binding"/>
    <property type="evidence" value="ECO:0007669"/>
    <property type="project" value="InterPro"/>
</dbReference>
<comment type="function">
    <text evidence="6">May be a carrier protein for lipids.</text>
</comment>
<dbReference type="SUPFAM" id="SSF47565">
    <property type="entry name" value="Insect pheromone/odorant-binding proteins"/>
    <property type="match status" value="1"/>
</dbReference>
<dbReference type="GeneID" id="664596"/>
<dbReference type="PANTHER" id="PTHR11857">
    <property type="entry name" value="ODORANT BINDING PROTEIN-RELATED"/>
    <property type="match status" value="1"/>
</dbReference>
<comment type="similarity">
    <text evidence="2">Belongs to the PBP/GOBP family.</text>
</comment>
<dbReference type="KEGG" id="tca:664596"/>
<evidence type="ECO:0000256" key="6">
    <source>
        <dbReference type="ARBA" id="ARBA00056866"/>
    </source>
</evidence>
<accession>D6WS38</accession>
<dbReference type="FunFam" id="1.10.238.20:FF:000001">
    <property type="entry name" value="General odorant-binding protein lush"/>
    <property type="match status" value="1"/>
</dbReference>
<dbReference type="InterPro" id="IPR006170">
    <property type="entry name" value="PBP/GOBP"/>
</dbReference>
<feature type="signal peptide" evidence="7">
    <location>
        <begin position="1"/>
        <end position="16"/>
    </location>
</feature>
<keyword evidence="3" id="KW-0964">Secreted</keyword>
<reference evidence="8 9" key="2">
    <citation type="journal article" date="2010" name="Nucleic Acids Res.">
        <title>BeetleBase in 2010: revisions to provide comprehensive genomic information for Tribolium castaneum.</title>
        <authorList>
            <person name="Kim H.S."/>
            <person name="Murphy T."/>
            <person name="Xia J."/>
            <person name="Caragea D."/>
            <person name="Park Y."/>
            <person name="Beeman R.W."/>
            <person name="Lorenzen M.D."/>
            <person name="Butcher S."/>
            <person name="Manak J.R."/>
            <person name="Brown S.J."/>
        </authorList>
    </citation>
    <scope>GENOME REANNOTATION</scope>
    <source>
        <strain evidence="8 9">Georgia GA2</strain>
    </source>
</reference>
<evidence type="ECO:0000256" key="1">
    <source>
        <dbReference type="ARBA" id="ARBA00004613"/>
    </source>
</evidence>
<dbReference type="eggNOG" id="ENOG502SC5Y">
    <property type="taxonomic scope" value="Eukaryota"/>
</dbReference>
<dbReference type="STRING" id="7070.D6WS38"/>
<dbReference type="PANTHER" id="PTHR11857:SF43">
    <property type="entry name" value="GEO07291P1-RELATED"/>
    <property type="match status" value="1"/>
</dbReference>
<dbReference type="OMA" id="FKEHLFC"/>
<dbReference type="Gene3D" id="1.10.238.20">
    <property type="entry name" value="Pheromone/general odorant binding protein domain"/>
    <property type="match status" value="1"/>
</dbReference>
<dbReference type="SMART" id="SM00708">
    <property type="entry name" value="PhBP"/>
    <property type="match status" value="1"/>
</dbReference>
<organism evidence="8 9">
    <name type="scientific">Tribolium castaneum</name>
    <name type="common">Red flour beetle</name>
    <dbReference type="NCBI Taxonomy" id="7070"/>
    <lineage>
        <taxon>Eukaryota</taxon>
        <taxon>Metazoa</taxon>
        <taxon>Ecdysozoa</taxon>
        <taxon>Arthropoda</taxon>
        <taxon>Hexapoda</taxon>
        <taxon>Insecta</taxon>
        <taxon>Pterygota</taxon>
        <taxon>Neoptera</taxon>
        <taxon>Endopterygota</taxon>
        <taxon>Coleoptera</taxon>
        <taxon>Polyphaga</taxon>
        <taxon>Cucujiformia</taxon>
        <taxon>Tenebrionidae</taxon>
        <taxon>Tenebrionidae incertae sedis</taxon>
        <taxon>Tribolium</taxon>
    </lineage>
</organism>
<evidence type="ECO:0000313" key="9">
    <source>
        <dbReference type="Proteomes" id="UP000007266"/>
    </source>
</evidence>
<protein>
    <submittedName>
        <fullName evidence="8">Odorant binding protein (Subfamily minus-C) C04</fullName>
    </submittedName>
</protein>
<dbReference type="HOGENOM" id="CLU_107288_2_1_1"/>
<evidence type="ECO:0000256" key="4">
    <source>
        <dbReference type="ARBA" id="ARBA00022729"/>
    </source>
</evidence>
<dbReference type="GO" id="GO:0005615">
    <property type="term" value="C:extracellular space"/>
    <property type="evidence" value="ECO:0000318"/>
    <property type="project" value="GO_Central"/>
</dbReference>
<gene>
    <name evidence="8" type="primary">TcOBP7E</name>
    <name evidence="8" type="ORF">TcasGA2_TC008757</name>
</gene>
<dbReference type="InParanoid" id="D6WS38"/>
<sequence>MKAFIVLVAVAVCAQALTDEQKEKIKNYHKECSAVSGVSQDVITKARKGEFIEDPKFKEHLFCFSKKAGFQNEAGDFQEEVIRKKLNAELNDLDATNKLIAKCAVKKDSPQQTAFETIKCYYENTPTHVSLA</sequence>
<evidence type="ECO:0000256" key="2">
    <source>
        <dbReference type="ARBA" id="ARBA00008098"/>
    </source>
</evidence>
<dbReference type="CDD" id="cd23992">
    <property type="entry name" value="PBP_GOBP"/>
    <property type="match status" value="1"/>
</dbReference>
<proteinExistence type="inferred from homology"/>
<reference evidence="8 9" key="1">
    <citation type="journal article" date="2008" name="Nature">
        <title>The genome of the model beetle and pest Tribolium castaneum.</title>
        <authorList>
            <consortium name="Tribolium Genome Sequencing Consortium"/>
            <person name="Richards S."/>
            <person name="Gibbs R.A."/>
            <person name="Weinstock G.M."/>
            <person name="Brown S.J."/>
            <person name="Denell R."/>
            <person name="Beeman R.W."/>
            <person name="Gibbs R."/>
            <person name="Beeman R.W."/>
            <person name="Brown S.J."/>
            <person name="Bucher G."/>
            <person name="Friedrich M."/>
            <person name="Grimmelikhuijzen C.J."/>
            <person name="Klingler M."/>
            <person name="Lorenzen M."/>
            <person name="Richards S."/>
            <person name="Roth S."/>
            <person name="Schroder R."/>
            <person name="Tautz D."/>
            <person name="Zdobnov E.M."/>
            <person name="Muzny D."/>
            <person name="Gibbs R.A."/>
            <person name="Weinstock G.M."/>
            <person name="Attaway T."/>
            <person name="Bell S."/>
            <person name="Buhay C.J."/>
            <person name="Chandrabose M.N."/>
            <person name="Chavez D."/>
            <person name="Clerk-Blankenburg K.P."/>
            <person name="Cree A."/>
            <person name="Dao M."/>
            <person name="Davis C."/>
            <person name="Chacko J."/>
            <person name="Dinh H."/>
            <person name="Dugan-Rocha S."/>
            <person name="Fowler G."/>
            <person name="Garner T.T."/>
            <person name="Garnes J."/>
            <person name="Gnirke A."/>
            <person name="Hawes A."/>
            <person name="Hernandez J."/>
            <person name="Hines S."/>
            <person name="Holder M."/>
            <person name="Hume J."/>
            <person name="Jhangiani S.N."/>
            <person name="Joshi V."/>
            <person name="Khan Z.M."/>
            <person name="Jackson L."/>
            <person name="Kovar C."/>
            <person name="Kowis A."/>
            <person name="Lee S."/>
            <person name="Lewis L.R."/>
            <person name="Margolis J."/>
            <person name="Morgan M."/>
            <person name="Nazareth L.V."/>
            <person name="Nguyen N."/>
            <person name="Okwuonu G."/>
            <person name="Parker D."/>
            <person name="Richards S."/>
            <person name="Ruiz S.J."/>
            <person name="Santibanez J."/>
            <person name="Savard J."/>
            <person name="Scherer S.E."/>
            <person name="Schneider B."/>
            <person name="Sodergren E."/>
            <person name="Tautz D."/>
            <person name="Vattahil S."/>
            <person name="Villasana D."/>
            <person name="White C.S."/>
            <person name="Wright R."/>
            <person name="Park Y."/>
            <person name="Beeman R.W."/>
            <person name="Lord J."/>
            <person name="Oppert B."/>
            <person name="Lorenzen M."/>
            <person name="Brown S."/>
            <person name="Wang L."/>
            <person name="Savard J."/>
            <person name="Tautz D."/>
            <person name="Richards S."/>
            <person name="Weinstock G."/>
            <person name="Gibbs R.A."/>
            <person name="Liu Y."/>
            <person name="Worley K."/>
            <person name="Weinstock G."/>
            <person name="Elsik C.G."/>
            <person name="Reese J.T."/>
            <person name="Elhaik E."/>
            <person name="Landan G."/>
            <person name="Graur D."/>
            <person name="Arensburger P."/>
            <person name="Atkinson P."/>
            <person name="Beeman R.W."/>
            <person name="Beidler J."/>
            <person name="Brown S.J."/>
            <person name="Demuth J.P."/>
            <person name="Drury D.W."/>
            <person name="Du Y.Z."/>
            <person name="Fujiwara H."/>
            <person name="Lorenzen M."/>
            <person name="Maselli V."/>
            <person name="Osanai M."/>
            <person name="Park Y."/>
            <person name="Robertson H.M."/>
            <person name="Tu Z."/>
            <person name="Wang J.J."/>
            <person name="Wang S."/>
            <person name="Richards S."/>
            <person name="Song H."/>
            <person name="Zhang L."/>
            <person name="Sodergren E."/>
            <person name="Werner D."/>
            <person name="Stanke M."/>
            <person name="Morgenstern B."/>
            <person name="Solovyev V."/>
            <person name="Kosarev P."/>
            <person name="Brown G."/>
            <person name="Chen H.C."/>
            <person name="Ermolaeva O."/>
            <person name="Hlavina W."/>
            <person name="Kapustin Y."/>
            <person name="Kiryutin B."/>
            <person name="Kitts P."/>
            <person name="Maglott D."/>
            <person name="Pruitt K."/>
            <person name="Sapojnikov V."/>
            <person name="Souvorov A."/>
            <person name="Mackey A.J."/>
            <person name="Waterhouse R.M."/>
            <person name="Wyder S."/>
            <person name="Zdobnov E.M."/>
            <person name="Zdobnov E.M."/>
            <person name="Wyder S."/>
            <person name="Kriventseva E.V."/>
            <person name="Kadowaki T."/>
            <person name="Bork P."/>
            <person name="Aranda M."/>
            <person name="Bao R."/>
            <person name="Beermann A."/>
            <person name="Berns N."/>
            <person name="Bolognesi R."/>
            <person name="Bonneton F."/>
            <person name="Bopp D."/>
            <person name="Brown S.J."/>
            <person name="Bucher G."/>
            <person name="Butts T."/>
            <person name="Chaumot A."/>
            <person name="Denell R.E."/>
            <person name="Ferrier D.E."/>
            <person name="Friedrich M."/>
            <person name="Gordon C.M."/>
            <person name="Jindra M."/>
            <person name="Klingler M."/>
            <person name="Lan Q."/>
            <person name="Lattorff H.M."/>
            <person name="Laudet V."/>
            <person name="von Levetsow C."/>
            <person name="Liu Z."/>
            <person name="Lutz R."/>
            <person name="Lynch J.A."/>
            <person name="da Fonseca R.N."/>
            <person name="Posnien N."/>
            <person name="Reuter R."/>
            <person name="Roth S."/>
            <person name="Savard J."/>
            <person name="Schinko J.B."/>
            <person name="Schmitt C."/>
            <person name="Schoppmeier M."/>
            <person name="Schroder R."/>
            <person name="Shippy T.D."/>
            <person name="Simonnet F."/>
            <person name="Marques-Souza H."/>
            <person name="Tautz D."/>
            <person name="Tomoyasu Y."/>
            <person name="Trauner J."/>
            <person name="Van der Zee M."/>
            <person name="Vervoort M."/>
            <person name="Wittkopp N."/>
            <person name="Wimmer E.A."/>
            <person name="Yang X."/>
            <person name="Jones A.K."/>
            <person name="Sattelle D.B."/>
            <person name="Ebert P.R."/>
            <person name="Nelson D."/>
            <person name="Scott J.G."/>
            <person name="Beeman R.W."/>
            <person name="Muthukrishnan S."/>
            <person name="Kramer K.J."/>
            <person name="Arakane Y."/>
            <person name="Beeman R.W."/>
            <person name="Zhu Q."/>
            <person name="Hogenkamp D."/>
            <person name="Dixit R."/>
            <person name="Oppert B."/>
            <person name="Jiang H."/>
            <person name="Zou Z."/>
            <person name="Marshall J."/>
            <person name="Elpidina E."/>
            <person name="Vinokurov K."/>
            <person name="Oppert C."/>
            <person name="Zou Z."/>
            <person name="Evans J."/>
            <person name="Lu Z."/>
            <person name="Zhao P."/>
            <person name="Sumathipala N."/>
            <person name="Altincicek B."/>
            <person name="Vilcinskas A."/>
            <person name="Williams M."/>
            <person name="Hultmark D."/>
            <person name="Hetru C."/>
            <person name="Jiang H."/>
            <person name="Grimmelikhuijzen C.J."/>
            <person name="Hauser F."/>
            <person name="Cazzamali G."/>
            <person name="Williamson M."/>
            <person name="Park Y."/>
            <person name="Li B."/>
            <person name="Tanaka Y."/>
            <person name="Predel R."/>
            <person name="Neupert S."/>
            <person name="Schachtner J."/>
            <person name="Verleyen P."/>
            <person name="Raible F."/>
            <person name="Bork P."/>
            <person name="Friedrich M."/>
            <person name="Walden K.K."/>
            <person name="Robertson H.M."/>
            <person name="Angeli S."/>
            <person name="Foret S."/>
            <person name="Bucher G."/>
            <person name="Schuetz S."/>
            <person name="Maleszka R."/>
            <person name="Wimmer E.A."/>
            <person name="Beeman R.W."/>
            <person name="Lorenzen M."/>
            <person name="Tomoyasu Y."/>
            <person name="Miller S.C."/>
            <person name="Grossmann D."/>
            <person name="Bucher G."/>
        </authorList>
    </citation>
    <scope>NUCLEOTIDE SEQUENCE [LARGE SCALE GENOMIC DNA]</scope>
    <source>
        <strain evidence="8 9">Georgia GA2</strain>
    </source>
</reference>
<dbReference type="PhylomeDB" id="D6WS38"/>